<comment type="similarity">
    <text evidence="1">Belongs to the universal stress protein A family.</text>
</comment>
<protein>
    <submittedName>
        <fullName evidence="3">Universal stress protein UspA</fullName>
    </submittedName>
</protein>
<evidence type="ECO:0000313" key="4">
    <source>
        <dbReference type="Proteomes" id="UP000245890"/>
    </source>
</evidence>
<evidence type="ECO:0000256" key="1">
    <source>
        <dbReference type="ARBA" id="ARBA00008791"/>
    </source>
</evidence>
<sequence>MEATMKNVLVLMHDDAGQEARFQAAVDLTRGLDGHLRCIDVAMVPAYMGDYADFGVSATLLADEQTRETANRARMEARLKVEDLPYEWIDQTGSPHECVRDASALADLVVLNRELDSSAYPDMRELVGDAVIKTGKPIVAVPQSAKGFDLYGHAVVAWDGSRVAEAALQAAIPLVKHAGTVTVLVVDEGALRVPASAAAEYLSRHGMRPEVRIVPMGRNVGDTILEVLAALKASYLVMGGFGHSRFLEAAFGGVTRRMLAHCPVPLVLAH</sequence>
<dbReference type="SUPFAM" id="SSF52402">
    <property type="entry name" value="Adenine nucleotide alpha hydrolases-like"/>
    <property type="match status" value="2"/>
</dbReference>
<dbReference type="CDD" id="cd00293">
    <property type="entry name" value="USP-like"/>
    <property type="match status" value="1"/>
</dbReference>
<dbReference type="InterPro" id="IPR006016">
    <property type="entry name" value="UspA"/>
</dbReference>
<accession>A0A2U0SDL4</accession>
<keyword evidence="4" id="KW-1185">Reference proteome</keyword>
<organism evidence="3 4">
    <name type="scientific">Sphingomonas pokkalii</name>
    <dbReference type="NCBI Taxonomy" id="2175090"/>
    <lineage>
        <taxon>Bacteria</taxon>
        <taxon>Pseudomonadati</taxon>
        <taxon>Pseudomonadota</taxon>
        <taxon>Alphaproteobacteria</taxon>
        <taxon>Sphingomonadales</taxon>
        <taxon>Sphingomonadaceae</taxon>
        <taxon>Sphingomonas</taxon>
    </lineage>
</organism>
<dbReference type="Gene3D" id="3.40.50.12370">
    <property type="match status" value="1"/>
</dbReference>
<dbReference type="Proteomes" id="UP000245890">
    <property type="component" value="Unassembled WGS sequence"/>
</dbReference>
<dbReference type="PRINTS" id="PR01438">
    <property type="entry name" value="UNVRSLSTRESS"/>
</dbReference>
<name>A0A2U0SDL4_9SPHN</name>
<dbReference type="OrthoDB" id="9804721at2"/>
<feature type="domain" description="UspA" evidence="2">
    <location>
        <begin position="151"/>
        <end position="268"/>
    </location>
</feature>
<proteinExistence type="inferred from homology"/>
<evidence type="ECO:0000259" key="2">
    <source>
        <dbReference type="Pfam" id="PF00582"/>
    </source>
</evidence>
<dbReference type="EMBL" id="QENQ01000001">
    <property type="protein sequence ID" value="PVX29420.1"/>
    <property type="molecule type" value="Genomic_DNA"/>
</dbReference>
<gene>
    <name evidence="3" type="ORF">DD559_08895</name>
</gene>
<comment type="caution">
    <text evidence="3">The sequence shown here is derived from an EMBL/GenBank/DDBJ whole genome shotgun (WGS) entry which is preliminary data.</text>
</comment>
<dbReference type="AlphaFoldDB" id="A0A2U0SDL4"/>
<evidence type="ECO:0000313" key="3">
    <source>
        <dbReference type="EMBL" id="PVX29420.1"/>
    </source>
</evidence>
<dbReference type="InterPro" id="IPR006015">
    <property type="entry name" value="Universal_stress_UspA"/>
</dbReference>
<reference evidence="3 4" key="1">
    <citation type="submission" date="2018-05" db="EMBL/GenBank/DDBJ databases">
        <title>Description of Sphingomonas pokkalii sp nov, isolated from the rhizosphere of saline tolerant pokkali rice and its draft genome analysis.</title>
        <authorList>
            <person name="Menon R."/>
            <person name="Kumari S."/>
            <person name="Rameshkumar N."/>
        </authorList>
    </citation>
    <scope>NUCLEOTIDE SEQUENCE [LARGE SCALE GENOMIC DNA]</scope>
    <source>
        <strain evidence="3 4">L3B27</strain>
    </source>
</reference>
<dbReference type="Pfam" id="PF00582">
    <property type="entry name" value="Usp"/>
    <property type="match status" value="1"/>
</dbReference>